<proteinExistence type="predicted"/>
<reference evidence="2" key="1">
    <citation type="submission" date="2016-11" db="UniProtKB">
        <authorList>
            <consortium name="WormBaseParasite"/>
        </authorList>
    </citation>
    <scope>IDENTIFICATION</scope>
</reference>
<dbReference type="STRING" id="1561998.A0A1I7UXV9"/>
<sequence length="269" mass="30991">MNSTQSKKRRENKLDPIAEVTAQLKLLSTKRQLDLSTVFLSSKEFTEVTRSFKKCEKPQNSRIGLGFCELSSEDETNLNLLLEECSELKILNTLSKSGFSGFFEKTKNRMEKLEILGTDFQDESKIVFILNNSPNLNVLRLSGLHVFSSLTADSMIPSAIIGLNSLIKLDLSFNSSWISEETYIKMFQNLRNLEELKINETKIDCQFESDWLPNISSFSARSSILQWDSVFEWLSILEKIFFVDVRYCDIDLILPEELKNARPMVECFY</sequence>
<evidence type="ECO:0000313" key="2">
    <source>
        <dbReference type="WBParaSite" id="Csp11.Scaffold630.g20430.t1"/>
    </source>
</evidence>
<organism evidence="1 2">
    <name type="scientific">Caenorhabditis tropicalis</name>
    <dbReference type="NCBI Taxonomy" id="1561998"/>
    <lineage>
        <taxon>Eukaryota</taxon>
        <taxon>Metazoa</taxon>
        <taxon>Ecdysozoa</taxon>
        <taxon>Nematoda</taxon>
        <taxon>Chromadorea</taxon>
        <taxon>Rhabditida</taxon>
        <taxon>Rhabditina</taxon>
        <taxon>Rhabditomorpha</taxon>
        <taxon>Rhabditoidea</taxon>
        <taxon>Rhabditidae</taxon>
        <taxon>Peloderinae</taxon>
        <taxon>Caenorhabditis</taxon>
    </lineage>
</organism>
<dbReference type="AlphaFoldDB" id="A0A1I7UXV9"/>
<dbReference type="WBParaSite" id="Csp11.Scaffold630.g20430.t1">
    <property type="protein sequence ID" value="Csp11.Scaffold630.g20430.t1"/>
    <property type="gene ID" value="Csp11.Scaffold630.g20430"/>
</dbReference>
<dbReference type="Gene3D" id="3.80.10.10">
    <property type="entry name" value="Ribonuclease Inhibitor"/>
    <property type="match status" value="1"/>
</dbReference>
<dbReference type="eggNOG" id="KOG0504">
    <property type="taxonomic scope" value="Eukaryota"/>
</dbReference>
<protein>
    <submittedName>
        <fullName evidence="2">RNI-like protein</fullName>
    </submittedName>
</protein>
<name>A0A1I7UXV9_9PELO</name>
<keyword evidence="1" id="KW-1185">Reference proteome</keyword>
<dbReference type="InterPro" id="IPR032675">
    <property type="entry name" value="LRR_dom_sf"/>
</dbReference>
<dbReference type="SUPFAM" id="SSF52047">
    <property type="entry name" value="RNI-like"/>
    <property type="match status" value="1"/>
</dbReference>
<evidence type="ECO:0000313" key="1">
    <source>
        <dbReference type="Proteomes" id="UP000095282"/>
    </source>
</evidence>
<dbReference type="Proteomes" id="UP000095282">
    <property type="component" value="Unplaced"/>
</dbReference>
<accession>A0A1I7UXV9</accession>